<accession>F8NSG6</accession>
<dbReference type="Proteomes" id="UP000008064">
    <property type="component" value="Unassembled WGS sequence"/>
</dbReference>
<dbReference type="InterPro" id="IPR039856">
    <property type="entry name" value="EMC2-like"/>
</dbReference>
<keyword evidence="2 3" id="KW-0802">TPR repeat</keyword>
<evidence type="ECO:0000259" key="5">
    <source>
        <dbReference type="Pfam" id="PF22890"/>
    </source>
</evidence>
<dbReference type="SMART" id="SM00028">
    <property type="entry name" value="TPR"/>
    <property type="match status" value="1"/>
</dbReference>
<reference evidence="6" key="1">
    <citation type="submission" date="2011-04" db="EMBL/GenBank/DDBJ databases">
        <title>Evolution of plant cell wall degrading machinery underlies the functional diversity of forest fungi.</title>
        <authorList>
            <consortium name="US DOE Joint Genome Institute (JGI-PGF)"/>
            <person name="Eastwood D.C."/>
            <person name="Floudas D."/>
            <person name="Binder M."/>
            <person name="Majcherczyk A."/>
            <person name="Schneider P."/>
            <person name="Aerts A."/>
            <person name="Asiegbu F.O."/>
            <person name="Baker S.E."/>
            <person name="Barry K."/>
            <person name="Bendiksby M."/>
            <person name="Blumentritt M."/>
            <person name="Coutinho P.M."/>
            <person name="Cullen D."/>
            <person name="Cullen D."/>
            <person name="Gathman A."/>
            <person name="Goodell B."/>
            <person name="Henrissat B."/>
            <person name="Ihrmark K."/>
            <person name="Kauserud H."/>
            <person name="Kohler A."/>
            <person name="LaButti K."/>
            <person name="Lapidus A."/>
            <person name="Lavin J.L."/>
            <person name="Lee Y.-H."/>
            <person name="Lindquist E."/>
            <person name="Lilly W."/>
            <person name="Lucas S."/>
            <person name="Morin E."/>
            <person name="Murat C."/>
            <person name="Oguiza J.A."/>
            <person name="Park J."/>
            <person name="Pisabarro A.G."/>
            <person name="Riley R."/>
            <person name="Rosling A."/>
            <person name="Salamov A."/>
            <person name="Schmidt O."/>
            <person name="Schmutz J."/>
            <person name="Skrede I."/>
            <person name="Stenlid J."/>
            <person name="Wiebenga A."/>
            <person name="Xie X."/>
            <person name="Kues U."/>
            <person name="Hibbett D.S."/>
            <person name="Hoffmeister D."/>
            <person name="Hogberg N."/>
            <person name="Martin F."/>
            <person name="Grigoriev I.V."/>
            <person name="Watkinson S.C."/>
        </authorList>
    </citation>
    <scope>NUCLEOTIDE SEQUENCE</scope>
    <source>
        <strain evidence="6">S7.9</strain>
    </source>
</reference>
<dbReference type="GeneID" id="18818771"/>
<evidence type="ECO:0000313" key="6">
    <source>
        <dbReference type="EMBL" id="EGO26944.1"/>
    </source>
</evidence>
<comment type="similarity">
    <text evidence="4">Belongs to the EMC2 family.</text>
</comment>
<evidence type="ECO:0000256" key="3">
    <source>
        <dbReference type="PROSITE-ProRule" id="PRU00339"/>
    </source>
</evidence>
<evidence type="ECO:0000256" key="4">
    <source>
        <dbReference type="RuleBase" id="RU367091"/>
    </source>
</evidence>
<feature type="domain" description="EMC2 TPR-like" evidence="5">
    <location>
        <begin position="81"/>
        <end position="185"/>
    </location>
</feature>
<dbReference type="InterPro" id="IPR019734">
    <property type="entry name" value="TPR_rpt"/>
</dbReference>
<dbReference type="RefSeq" id="XP_007317117.1">
    <property type="nucleotide sequence ID" value="XM_007317055.1"/>
</dbReference>
<dbReference type="GO" id="GO:0072546">
    <property type="term" value="C:EMC complex"/>
    <property type="evidence" value="ECO:0007669"/>
    <property type="project" value="UniProtKB-UniRule"/>
</dbReference>
<dbReference type="Gene3D" id="1.25.40.10">
    <property type="entry name" value="Tetratricopeptide repeat domain"/>
    <property type="match status" value="1"/>
</dbReference>
<comment type="subunit">
    <text evidence="4">Component of the ER membrane protein complex (EMC).</text>
</comment>
<organism>
    <name type="scientific">Serpula lacrymans var. lacrymans (strain S7.9)</name>
    <name type="common">Dry rot fungus</name>
    <dbReference type="NCBI Taxonomy" id="578457"/>
    <lineage>
        <taxon>Eukaryota</taxon>
        <taxon>Fungi</taxon>
        <taxon>Dikarya</taxon>
        <taxon>Basidiomycota</taxon>
        <taxon>Agaricomycotina</taxon>
        <taxon>Agaricomycetes</taxon>
        <taxon>Agaricomycetidae</taxon>
        <taxon>Boletales</taxon>
        <taxon>Coniophorineae</taxon>
        <taxon>Serpulaceae</taxon>
        <taxon>Serpula</taxon>
    </lineage>
</organism>
<sequence length="294" mass="32980">MEQLATYRSQNTRASQETFEKGYLILQKNGHKNMGDDGWDFLEQLTLAAIDVGRTDVADRCLQLLSDKFPESARVECLTGIRIEAVDSLETALKYYDDLLSTDSAREGIWKRKISVLRRMGKVDKAANELVEFLDTYYVDVEAWLELADIYATCNQYDQSLQALSQVLILAPQNPFYALQFAETAYTSGDIPLAIKVFLVVVNMTHGDESETLAESTPLGVTVRAWYGVKLCARRLRQDPRLSTSSSSQTTAPRNVELLDELATERLRVAYSSSGKKGQLAQGRDEVFAWVAHS</sequence>
<name>F8NSG6_SERL9</name>
<dbReference type="InterPro" id="IPR011990">
    <property type="entry name" value="TPR-like_helical_dom_sf"/>
</dbReference>
<keyword evidence="4" id="KW-0256">Endoplasmic reticulum</keyword>
<evidence type="ECO:0000256" key="1">
    <source>
        <dbReference type="ARBA" id="ARBA00022737"/>
    </source>
</evidence>
<keyword evidence="4" id="KW-0472">Membrane</keyword>
<comment type="function">
    <text evidence="4">Part of the endoplasmic reticulum membrane protein complex (EMC) that enables the energy-independent insertion into endoplasmic reticulum membranes of newly synthesized membrane proteins.</text>
</comment>
<keyword evidence="1" id="KW-0677">Repeat</keyword>
<feature type="repeat" description="TPR" evidence="3">
    <location>
        <begin position="141"/>
        <end position="174"/>
    </location>
</feature>
<dbReference type="PROSITE" id="PS50005">
    <property type="entry name" value="TPR"/>
    <property type="match status" value="1"/>
</dbReference>
<evidence type="ECO:0000256" key="2">
    <source>
        <dbReference type="ARBA" id="ARBA00022803"/>
    </source>
</evidence>
<comment type="subcellular location">
    <subcellularLocation>
        <location evidence="4">Endoplasmic reticulum membrane</location>
        <topology evidence="4">Peripheral membrane protein</topology>
        <orientation evidence="4">Cytoplasmic side</orientation>
    </subcellularLocation>
</comment>
<gene>
    <name evidence="6" type="ORF">SERLADRAFT_464605</name>
</gene>
<dbReference type="AlphaFoldDB" id="F8NSG6"/>
<dbReference type="PANTHER" id="PTHR12760">
    <property type="entry name" value="TETRATRICOPEPTIDE REPEAT PROTEIN"/>
    <property type="match status" value="1"/>
</dbReference>
<dbReference type="Pfam" id="PF22890">
    <property type="entry name" value="TPR_EMC2"/>
    <property type="match status" value="1"/>
</dbReference>
<dbReference type="HOGENOM" id="CLU_052388_1_2_1"/>
<dbReference type="OrthoDB" id="124397at2759"/>
<proteinExistence type="inferred from homology"/>
<dbReference type="SUPFAM" id="SSF48452">
    <property type="entry name" value="TPR-like"/>
    <property type="match status" value="1"/>
</dbReference>
<dbReference type="InterPro" id="IPR055217">
    <property type="entry name" value="TPR_EMC2"/>
</dbReference>
<protein>
    <recommendedName>
        <fullName evidence="4">ER membrane protein complex subunit 2</fullName>
    </recommendedName>
</protein>
<dbReference type="EMBL" id="GL945432">
    <property type="protein sequence ID" value="EGO26944.1"/>
    <property type="molecule type" value="Genomic_DNA"/>
</dbReference>
<dbReference type="KEGG" id="sla:SERLADRAFT_464605"/>